<dbReference type="SFLD" id="SFLDG01129">
    <property type="entry name" value="C1.5:_HAD__Beta-PGM__Phosphata"/>
    <property type="match status" value="1"/>
</dbReference>
<evidence type="ECO:0000256" key="9">
    <source>
        <dbReference type="ARBA" id="ARBA00044968"/>
    </source>
</evidence>
<dbReference type="InterPro" id="IPR051600">
    <property type="entry name" value="Beta-PGM-like"/>
</dbReference>
<dbReference type="EMBL" id="UGRY01000006">
    <property type="protein sequence ID" value="SUD48985.1"/>
    <property type="molecule type" value="Genomic_DNA"/>
</dbReference>
<dbReference type="AlphaFoldDB" id="A0A379JKH0"/>
<protein>
    <recommendedName>
        <fullName evidence="10">Beta-phosphoglucomutase</fullName>
        <ecNumber evidence="9">5.4.2.6</ecNumber>
    </recommendedName>
</protein>
<gene>
    <name evidence="11" type="ORF">NCTC1934_06334</name>
</gene>
<evidence type="ECO:0000256" key="4">
    <source>
        <dbReference type="ARBA" id="ARBA00022723"/>
    </source>
</evidence>
<dbReference type="GO" id="GO:0008801">
    <property type="term" value="F:beta-phosphoglucomutase activity"/>
    <property type="evidence" value="ECO:0007669"/>
    <property type="project" value="UniProtKB-EC"/>
</dbReference>
<dbReference type="Proteomes" id="UP000255467">
    <property type="component" value="Unassembled WGS sequence"/>
</dbReference>
<comment type="catalytic activity">
    <reaction evidence="8">
        <text>beta-D-glucose 1-phosphate = beta-D-glucose 6-phosphate</text>
        <dbReference type="Rhea" id="RHEA:20113"/>
        <dbReference type="ChEBI" id="CHEBI:57684"/>
        <dbReference type="ChEBI" id="CHEBI:58247"/>
        <dbReference type="EC" id="5.4.2.6"/>
    </reaction>
</comment>
<dbReference type="NCBIfam" id="TIGR01509">
    <property type="entry name" value="HAD-SF-IA-v3"/>
    <property type="match status" value="1"/>
</dbReference>
<name>A0A379JKH0_9NOCA</name>
<evidence type="ECO:0000256" key="2">
    <source>
        <dbReference type="ARBA" id="ARBA00006171"/>
    </source>
</evidence>
<accession>A0A379JKH0</accession>
<dbReference type="InterPro" id="IPR023214">
    <property type="entry name" value="HAD_sf"/>
</dbReference>
<comment type="similarity">
    <text evidence="2">Belongs to the HAD-like hydrolase superfamily. CbbY/CbbZ/Gph/YieH family.</text>
</comment>
<organism evidence="11 12">
    <name type="scientific">Nocardia otitidiscaviarum</name>
    <dbReference type="NCBI Taxonomy" id="1823"/>
    <lineage>
        <taxon>Bacteria</taxon>
        <taxon>Bacillati</taxon>
        <taxon>Actinomycetota</taxon>
        <taxon>Actinomycetes</taxon>
        <taxon>Mycobacteriales</taxon>
        <taxon>Nocardiaceae</taxon>
        <taxon>Nocardia</taxon>
    </lineage>
</organism>
<keyword evidence="12" id="KW-1185">Reference proteome</keyword>
<keyword evidence="4" id="KW-0479">Metal-binding</keyword>
<dbReference type="PANTHER" id="PTHR46193">
    <property type="entry name" value="6-PHOSPHOGLUCONATE PHOSPHATASE"/>
    <property type="match status" value="1"/>
</dbReference>
<evidence type="ECO:0000256" key="10">
    <source>
        <dbReference type="ARBA" id="ARBA00044991"/>
    </source>
</evidence>
<sequence length="250" mass="26445">MTREVPGLPESIAAGLFDLDGVLTDTAAVHRRAWRRTFDGFLEQYVGEGFRPFSDTDYLDYVDGRPRLDGVREFLRSRDIELPDGAPDDPPEAWTVTALGEAKNRLLLDLLEREGVRVYPGSVDYLAAVRAAGLAVAVVTSSANAGVVLAAAGLGEAFQARVDGTVIRQRALRGKPAPDSFLAAAAALGVAPANAAVFEDAVSGVRAGRAGGFGYVVGVDRMRDGRHEQALRDAGADVVVPDLDRLGDGV</sequence>
<keyword evidence="6" id="KW-0413">Isomerase</keyword>
<dbReference type="InterPro" id="IPR006439">
    <property type="entry name" value="HAD-SF_hydro_IA"/>
</dbReference>
<keyword evidence="11" id="KW-0326">Glycosidase</keyword>
<dbReference type="STRING" id="1406858.GCA_000710895_00921"/>
<dbReference type="GO" id="GO:0046872">
    <property type="term" value="F:metal ion binding"/>
    <property type="evidence" value="ECO:0007669"/>
    <property type="project" value="UniProtKB-KW"/>
</dbReference>
<dbReference type="NCBIfam" id="TIGR02009">
    <property type="entry name" value="PGMB-YQAB-SF"/>
    <property type="match status" value="1"/>
</dbReference>
<dbReference type="EC" id="5.4.2.6" evidence="9"/>
<keyword evidence="11" id="KW-0378">Hydrolase</keyword>
<keyword evidence="7" id="KW-0119">Carbohydrate metabolism</keyword>
<dbReference type="InterPro" id="IPR023198">
    <property type="entry name" value="PGP-like_dom2"/>
</dbReference>
<dbReference type="InterPro" id="IPR010976">
    <property type="entry name" value="B-phosphoglucomutase_hydrolase"/>
</dbReference>
<evidence type="ECO:0000256" key="7">
    <source>
        <dbReference type="ARBA" id="ARBA00023277"/>
    </source>
</evidence>
<evidence type="ECO:0000313" key="11">
    <source>
        <dbReference type="EMBL" id="SUD48985.1"/>
    </source>
</evidence>
<evidence type="ECO:0000256" key="3">
    <source>
        <dbReference type="ARBA" id="ARBA00022553"/>
    </source>
</evidence>
<reference evidence="11 12" key="1">
    <citation type="submission" date="2018-06" db="EMBL/GenBank/DDBJ databases">
        <authorList>
            <consortium name="Pathogen Informatics"/>
            <person name="Doyle S."/>
        </authorList>
    </citation>
    <scope>NUCLEOTIDE SEQUENCE [LARGE SCALE GENOMIC DNA]</scope>
    <source>
        <strain evidence="11 12">NCTC1934</strain>
    </source>
</reference>
<evidence type="ECO:0000256" key="6">
    <source>
        <dbReference type="ARBA" id="ARBA00023235"/>
    </source>
</evidence>
<evidence type="ECO:0000256" key="1">
    <source>
        <dbReference type="ARBA" id="ARBA00001946"/>
    </source>
</evidence>
<dbReference type="Pfam" id="PF00702">
    <property type="entry name" value="Hydrolase"/>
    <property type="match status" value="1"/>
</dbReference>
<dbReference type="InterPro" id="IPR036412">
    <property type="entry name" value="HAD-like_sf"/>
</dbReference>
<dbReference type="SUPFAM" id="SSF56784">
    <property type="entry name" value="HAD-like"/>
    <property type="match status" value="1"/>
</dbReference>
<evidence type="ECO:0000256" key="8">
    <source>
        <dbReference type="ARBA" id="ARBA00044926"/>
    </source>
</evidence>
<evidence type="ECO:0000313" key="12">
    <source>
        <dbReference type="Proteomes" id="UP000255467"/>
    </source>
</evidence>
<dbReference type="PANTHER" id="PTHR46193:SF18">
    <property type="entry name" value="HEXITOL PHOSPHATASE B"/>
    <property type="match status" value="1"/>
</dbReference>
<evidence type="ECO:0000256" key="5">
    <source>
        <dbReference type="ARBA" id="ARBA00022842"/>
    </source>
</evidence>
<comment type="cofactor">
    <cofactor evidence="1">
        <name>Mg(2+)</name>
        <dbReference type="ChEBI" id="CHEBI:18420"/>
    </cofactor>
</comment>
<dbReference type="SFLD" id="SFLDS00003">
    <property type="entry name" value="Haloacid_Dehalogenase"/>
    <property type="match status" value="1"/>
</dbReference>
<keyword evidence="3" id="KW-0597">Phosphoprotein</keyword>
<dbReference type="Gene3D" id="3.40.50.1000">
    <property type="entry name" value="HAD superfamily/HAD-like"/>
    <property type="match status" value="1"/>
</dbReference>
<proteinExistence type="inferred from homology"/>
<dbReference type="Gene3D" id="1.10.150.240">
    <property type="entry name" value="Putative phosphatase, domain 2"/>
    <property type="match status" value="1"/>
</dbReference>
<keyword evidence="5" id="KW-0460">Magnesium</keyword>
<dbReference type="GO" id="GO:0016798">
    <property type="term" value="F:hydrolase activity, acting on glycosyl bonds"/>
    <property type="evidence" value="ECO:0007669"/>
    <property type="project" value="UniProtKB-KW"/>
</dbReference>